<organism evidence="1 2">
    <name type="scientific">Mucor plumbeus</name>
    <dbReference type="NCBI Taxonomy" id="97098"/>
    <lineage>
        <taxon>Eukaryota</taxon>
        <taxon>Fungi</taxon>
        <taxon>Fungi incertae sedis</taxon>
        <taxon>Mucoromycota</taxon>
        <taxon>Mucoromycotina</taxon>
        <taxon>Mucoromycetes</taxon>
        <taxon>Mucorales</taxon>
        <taxon>Mucorineae</taxon>
        <taxon>Mucoraceae</taxon>
        <taxon>Mucor</taxon>
    </lineage>
</organism>
<proteinExistence type="predicted"/>
<dbReference type="EMBL" id="JAEPRC010001236">
    <property type="protein sequence ID" value="KAG2189715.1"/>
    <property type="molecule type" value="Genomic_DNA"/>
</dbReference>
<accession>A0A8H7QCR2</accession>
<sequence>MAQLNQELKNHEIAETFGTRSRVPFPNNMPPGSDLYVKWFLSAQNGLQMGNSARAYGRNSSVNFNSEAQKDEYCKARNFGKYRPTKDWIQSEDFASLYVAFSNPIKWSTFIDKNVKNLVRCMFCYEWKFGNQKTRHRCTSKDGEKTAADKFDRHRIRYPHDLVKSYSSVSNDLIAFTGETASVRYIKKTVMSALFESKYNKLVIDNEEATKWFVFGTEDTTDYHWITMAVDVYLQKLSDRNKRFNTPSVIYVPTDHDLTLSLILYTDTWLLAHSSTMAAFEKFFRNHNHLPLFEATCPDCDAYRISPIVEYKRRTKNPTSTKYRRTTHRCKASGQDKTFRFTTMAREFFDLPFELTRAVWHLYRLNDNHFGGFDPLNWRAPAINCKGFGFDDLVSDDENEFKDED</sequence>
<keyword evidence="2" id="KW-1185">Reference proteome</keyword>
<protein>
    <submittedName>
        <fullName evidence="1">Uncharacterized protein</fullName>
    </submittedName>
</protein>
<evidence type="ECO:0000313" key="2">
    <source>
        <dbReference type="Proteomes" id="UP000650833"/>
    </source>
</evidence>
<dbReference type="AlphaFoldDB" id="A0A8H7QCR2"/>
<reference evidence="1" key="1">
    <citation type="submission" date="2020-12" db="EMBL/GenBank/DDBJ databases">
        <title>Metabolic potential, ecology and presence of endohyphal bacteria is reflected in genomic diversity of Mucoromycotina.</title>
        <authorList>
            <person name="Muszewska A."/>
            <person name="Okrasinska A."/>
            <person name="Steczkiewicz K."/>
            <person name="Drgas O."/>
            <person name="Orlowska M."/>
            <person name="Perlinska-Lenart U."/>
            <person name="Aleksandrzak-Piekarczyk T."/>
            <person name="Szatraj K."/>
            <person name="Zielenkiewicz U."/>
            <person name="Pilsyk S."/>
            <person name="Malc E."/>
            <person name="Mieczkowski P."/>
            <person name="Kruszewska J.S."/>
            <person name="Biernat P."/>
            <person name="Pawlowska J."/>
        </authorList>
    </citation>
    <scope>NUCLEOTIDE SEQUENCE</scope>
    <source>
        <strain evidence="1">CBS 226.32</strain>
    </source>
</reference>
<comment type="caution">
    <text evidence="1">The sequence shown here is derived from an EMBL/GenBank/DDBJ whole genome shotgun (WGS) entry which is preliminary data.</text>
</comment>
<evidence type="ECO:0000313" key="1">
    <source>
        <dbReference type="EMBL" id="KAG2189715.1"/>
    </source>
</evidence>
<name>A0A8H7QCR2_9FUNG</name>
<gene>
    <name evidence="1" type="ORF">INT46_001742</name>
</gene>
<dbReference type="Proteomes" id="UP000650833">
    <property type="component" value="Unassembled WGS sequence"/>
</dbReference>